<evidence type="ECO:0000313" key="8">
    <source>
        <dbReference type="Proteomes" id="UP000214365"/>
    </source>
</evidence>
<dbReference type="PANTHER" id="PTHR37451:SF1">
    <property type="entry name" value="MARVEL DOMAIN-CONTAINING PROTEIN"/>
    <property type="match status" value="1"/>
</dbReference>
<evidence type="ECO:0000259" key="6">
    <source>
        <dbReference type="Pfam" id="PF01284"/>
    </source>
</evidence>
<dbReference type="OrthoDB" id="2117453at2759"/>
<feature type="domain" description="MARVEL" evidence="6">
    <location>
        <begin position="14"/>
        <end position="138"/>
    </location>
</feature>
<evidence type="ECO:0000313" key="7">
    <source>
        <dbReference type="EMBL" id="OKL57219.1"/>
    </source>
</evidence>
<dbReference type="RefSeq" id="XP_020117340.1">
    <property type="nucleotide sequence ID" value="XM_020262602.1"/>
</dbReference>
<dbReference type="GeneID" id="31007438"/>
<feature type="transmembrane region" description="Helical" evidence="5">
    <location>
        <begin position="12"/>
        <end position="34"/>
    </location>
</feature>
<keyword evidence="8" id="KW-1185">Reference proteome</keyword>
<organism evidence="7 8">
    <name type="scientific">Talaromyces atroroseus</name>
    <dbReference type="NCBI Taxonomy" id="1441469"/>
    <lineage>
        <taxon>Eukaryota</taxon>
        <taxon>Fungi</taxon>
        <taxon>Dikarya</taxon>
        <taxon>Ascomycota</taxon>
        <taxon>Pezizomycotina</taxon>
        <taxon>Eurotiomycetes</taxon>
        <taxon>Eurotiomycetidae</taxon>
        <taxon>Eurotiales</taxon>
        <taxon>Trichocomaceae</taxon>
        <taxon>Talaromyces</taxon>
        <taxon>Talaromyces sect. Trachyspermi</taxon>
    </lineage>
</organism>
<comment type="subcellular location">
    <subcellularLocation>
        <location evidence="1">Membrane</location>
        <topology evidence="1">Multi-pass membrane protein</topology>
    </subcellularLocation>
</comment>
<dbReference type="GO" id="GO:0016020">
    <property type="term" value="C:membrane"/>
    <property type="evidence" value="ECO:0007669"/>
    <property type="project" value="UniProtKB-SubCell"/>
</dbReference>
<evidence type="ECO:0000256" key="1">
    <source>
        <dbReference type="ARBA" id="ARBA00004141"/>
    </source>
</evidence>
<dbReference type="Proteomes" id="UP000214365">
    <property type="component" value="Unassembled WGS sequence"/>
</dbReference>
<name>A0A225ANP1_TALAT</name>
<dbReference type="AlphaFoldDB" id="A0A225ANP1"/>
<feature type="transmembrane region" description="Helical" evidence="5">
    <location>
        <begin position="124"/>
        <end position="144"/>
    </location>
</feature>
<dbReference type="EMBL" id="LFMY01000012">
    <property type="protein sequence ID" value="OKL57219.1"/>
    <property type="molecule type" value="Genomic_DNA"/>
</dbReference>
<dbReference type="PANTHER" id="PTHR37451">
    <property type="entry name" value="MARVEL DOMAIN"/>
    <property type="match status" value="1"/>
</dbReference>
<evidence type="ECO:0000256" key="5">
    <source>
        <dbReference type="SAM" id="Phobius"/>
    </source>
</evidence>
<protein>
    <recommendedName>
        <fullName evidence="6">MARVEL domain-containing protein</fullName>
    </recommendedName>
</protein>
<evidence type="ECO:0000256" key="3">
    <source>
        <dbReference type="ARBA" id="ARBA00022989"/>
    </source>
</evidence>
<feature type="transmembrane region" description="Helical" evidence="5">
    <location>
        <begin position="54"/>
        <end position="73"/>
    </location>
</feature>
<gene>
    <name evidence="7" type="ORF">UA08_07682</name>
</gene>
<comment type="caution">
    <text evidence="7">The sequence shown here is derived from an EMBL/GenBank/DDBJ whole genome shotgun (WGS) entry which is preliminary data.</text>
</comment>
<feature type="transmembrane region" description="Helical" evidence="5">
    <location>
        <begin position="80"/>
        <end position="104"/>
    </location>
</feature>
<dbReference type="InterPro" id="IPR008253">
    <property type="entry name" value="Marvel"/>
</dbReference>
<keyword evidence="4 5" id="KW-0472">Membrane</keyword>
<keyword evidence="3 5" id="KW-1133">Transmembrane helix</keyword>
<evidence type="ECO:0000256" key="2">
    <source>
        <dbReference type="ARBA" id="ARBA00022692"/>
    </source>
</evidence>
<accession>A0A225ANP1</accession>
<evidence type="ECO:0000256" key="4">
    <source>
        <dbReference type="ARBA" id="ARBA00023136"/>
    </source>
</evidence>
<proteinExistence type="predicted"/>
<reference evidence="7 8" key="1">
    <citation type="submission" date="2015-06" db="EMBL/GenBank/DDBJ databases">
        <title>Talaromyces atroroseus IBT 11181 draft genome.</title>
        <authorList>
            <person name="Rasmussen K.B."/>
            <person name="Rasmussen S."/>
            <person name="Petersen B."/>
            <person name="Sicheritz-Ponten T."/>
            <person name="Mortensen U.H."/>
            <person name="Thrane U."/>
        </authorList>
    </citation>
    <scope>NUCLEOTIDE SEQUENCE [LARGE SCALE GENOMIC DNA]</scope>
    <source>
        <strain evidence="7 8">IBT 11181</strain>
    </source>
</reference>
<dbReference type="Pfam" id="PF01284">
    <property type="entry name" value="MARVEL"/>
    <property type="match status" value="1"/>
</dbReference>
<keyword evidence="2 5" id="KW-0812">Transmembrane</keyword>
<sequence>MPHHNLHHLNWVLPVRIVQAVFAIIILGLTAYAINVELSYSWYSSDTVNFDLFNSIWTLVVALPYLSLVPIFFASLSHIYIVLAAEIVTMIFWFAGFIALGAFLPPPRACHGGVCSSLQAATVFASFEWLLFAITTGFTIRLALQSSSGSTGVHAKTSGVQPAANV</sequence>